<sequence>MTRDDSRALYIEQRVANEKKSALVGYLLWFLLPMLGVHRMYLGRVGSGLIMLMLTGIGTLFAPILIGYIPLALVGLWWLIDALLIPGMISQDMAETRWRLMREA</sequence>
<keyword evidence="4 5" id="KW-0472">Membrane</keyword>
<organism evidence="7 8">
    <name type="scientific">Thioclava pacifica DSM 10166</name>
    <dbReference type="NCBI Taxonomy" id="1353537"/>
    <lineage>
        <taxon>Bacteria</taxon>
        <taxon>Pseudomonadati</taxon>
        <taxon>Pseudomonadota</taxon>
        <taxon>Alphaproteobacteria</taxon>
        <taxon>Rhodobacterales</taxon>
        <taxon>Paracoccaceae</taxon>
        <taxon>Thioclava</taxon>
    </lineage>
</organism>
<dbReference type="RefSeq" id="WP_038079043.1">
    <property type="nucleotide sequence ID" value="NZ_AUND01000038.1"/>
</dbReference>
<proteinExistence type="predicted"/>
<evidence type="ECO:0000259" key="6">
    <source>
        <dbReference type="Pfam" id="PF05154"/>
    </source>
</evidence>
<feature type="domain" description="TM2" evidence="6">
    <location>
        <begin position="19"/>
        <end position="81"/>
    </location>
</feature>
<dbReference type="STRING" id="1353537.TP2_11920"/>
<dbReference type="eggNOG" id="COG2314">
    <property type="taxonomic scope" value="Bacteria"/>
</dbReference>
<evidence type="ECO:0000256" key="3">
    <source>
        <dbReference type="ARBA" id="ARBA00022989"/>
    </source>
</evidence>
<evidence type="ECO:0000256" key="2">
    <source>
        <dbReference type="ARBA" id="ARBA00022692"/>
    </source>
</evidence>
<dbReference type="OrthoDB" id="2004788at2"/>
<keyword evidence="2 5" id="KW-0812">Transmembrane</keyword>
<dbReference type="AlphaFoldDB" id="A0A074J2I3"/>
<comment type="caution">
    <text evidence="7">The sequence shown here is derived from an EMBL/GenBank/DDBJ whole genome shotgun (WGS) entry which is preliminary data.</text>
</comment>
<feature type="transmembrane region" description="Helical" evidence="5">
    <location>
        <begin position="23"/>
        <end position="42"/>
    </location>
</feature>
<dbReference type="Pfam" id="PF05154">
    <property type="entry name" value="TM2"/>
    <property type="match status" value="1"/>
</dbReference>
<keyword evidence="3 5" id="KW-1133">Transmembrane helix</keyword>
<dbReference type="GO" id="GO:0016020">
    <property type="term" value="C:membrane"/>
    <property type="evidence" value="ECO:0007669"/>
    <property type="project" value="UniProtKB-SubCell"/>
</dbReference>
<evidence type="ECO:0000313" key="8">
    <source>
        <dbReference type="Proteomes" id="UP000027432"/>
    </source>
</evidence>
<reference evidence="7 8" key="1">
    <citation type="submission" date="2013-07" db="EMBL/GenBank/DDBJ databases">
        <title>Thioclava pacifica DSM 10166 Genome Sequencing.</title>
        <authorList>
            <person name="Lai Q."/>
            <person name="Shao Z."/>
        </authorList>
    </citation>
    <scope>NUCLEOTIDE SEQUENCE [LARGE SCALE GENOMIC DNA]</scope>
    <source>
        <strain evidence="7 8">DSM 10166</strain>
    </source>
</reference>
<feature type="transmembrane region" description="Helical" evidence="5">
    <location>
        <begin position="49"/>
        <end position="69"/>
    </location>
</feature>
<comment type="subcellular location">
    <subcellularLocation>
        <location evidence="1">Membrane</location>
        <topology evidence="1">Multi-pass membrane protein</topology>
    </subcellularLocation>
</comment>
<accession>A0A074J2I3</accession>
<dbReference type="EMBL" id="AUND01000038">
    <property type="protein sequence ID" value="KEO51596.1"/>
    <property type="molecule type" value="Genomic_DNA"/>
</dbReference>
<gene>
    <name evidence="7" type="ORF">TP2_11920</name>
</gene>
<name>A0A074J2I3_9RHOB</name>
<protein>
    <recommendedName>
        <fullName evidence="6">TM2 domain-containing protein</fullName>
    </recommendedName>
</protein>
<keyword evidence="8" id="KW-1185">Reference proteome</keyword>
<evidence type="ECO:0000256" key="5">
    <source>
        <dbReference type="SAM" id="Phobius"/>
    </source>
</evidence>
<evidence type="ECO:0000256" key="4">
    <source>
        <dbReference type="ARBA" id="ARBA00023136"/>
    </source>
</evidence>
<evidence type="ECO:0000256" key="1">
    <source>
        <dbReference type="ARBA" id="ARBA00004141"/>
    </source>
</evidence>
<dbReference type="InterPro" id="IPR007829">
    <property type="entry name" value="TM2"/>
</dbReference>
<dbReference type="Proteomes" id="UP000027432">
    <property type="component" value="Unassembled WGS sequence"/>
</dbReference>
<evidence type="ECO:0000313" key="7">
    <source>
        <dbReference type="EMBL" id="KEO51596.1"/>
    </source>
</evidence>